<feature type="chain" id="PRO_5021727150" evidence="1">
    <location>
        <begin position="22"/>
        <end position="165"/>
    </location>
</feature>
<dbReference type="EMBL" id="VKGK01000008">
    <property type="protein sequence ID" value="TRY14711.1"/>
    <property type="molecule type" value="Genomic_DNA"/>
</dbReference>
<dbReference type="AlphaFoldDB" id="A0A553JQP0"/>
<sequence length="165" mass="18545">MKVKVLFIMFLWLGGMATSSAAELQLSLTLPSKAGEYHNPYVAVWLEDSSGKSVRTLVLWRERAKWLKDIRRWWRKVGRKDNELVDSITSATRAAGRYQLDFNALDDDKDPLAAGDYVLNVEVVRENGGRGIIKQKFTLNGADQTFTLAANSEMAKSMFTIKGSL</sequence>
<dbReference type="RefSeq" id="WP_143564111.1">
    <property type="nucleotide sequence ID" value="NZ_BMPL01000006.1"/>
</dbReference>
<accession>A0A553JQP0</accession>
<reference evidence="3" key="1">
    <citation type="submission" date="2019-07" db="EMBL/GenBank/DDBJ databases">
        <title>Shewanella sp. YLB-08 draft genomic sequence.</title>
        <authorList>
            <person name="Yu L."/>
        </authorList>
    </citation>
    <scope>NUCLEOTIDE SEQUENCE [LARGE SCALE GENOMIC DNA]</scope>
    <source>
        <strain evidence="3">JCM 20706</strain>
    </source>
</reference>
<dbReference type="Proteomes" id="UP000318126">
    <property type="component" value="Unassembled WGS sequence"/>
</dbReference>
<keyword evidence="1" id="KW-0732">Signal</keyword>
<comment type="caution">
    <text evidence="2">The sequence shown here is derived from an EMBL/GenBank/DDBJ whole genome shotgun (WGS) entry which is preliminary data.</text>
</comment>
<dbReference type="InterPro" id="IPR014469">
    <property type="entry name" value="DUF2271"/>
</dbReference>
<gene>
    <name evidence="2" type="ORF">FN961_08400</name>
</gene>
<evidence type="ECO:0000256" key="1">
    <source>
        <dbReference type="SAM" id="SignalP"/>
    </source>
</evidence>
<proteinExistence type="predicted"/>
<name>A0A553JQP0_SHEHA</name>
<organism evidence="2 3">
    <name type="scientific">Shewanella hanedai</name>
    <name type="common">Alteromonas hanedai</name>
    <dbReference type="NCBI Taxonomy" id="25"/>
    <lineage>
        <taxon>Bacteria</taxon>
        <taxon>Pseudomonadati</taxon>
        <taxon>Pseudomonadota</taxon>
        <taxon>Gammaproteobacteria</taxon>
        <taxon>Alteromonadales</taxon>
        <taxon>Shewanellaceae</taxon>
        <taxon>Shewanella</taxon>
    </lineage>
</organism>
<protein>
    <submittedName>
        <fullName evidence="2">DUF2271 domain-containing protein</fullName>
    </submittedName>
</protein>
<keyword evidence="3" id="KW-1185">Reference proteome</keyword>
<dbReference type="PIRSF" id="PIRSF014995">
    <property type="entry name" value="UCP014995"/>
    <property type="match status" value="1"/>
</dbReference>
<dbReference type="Pfam" id="PF10029">
    <property type="entry name" value="DUF2271"/>
    <property type="match status" value="1"/>
</dbReference>
<evidence type="ECO:0000313" key="3">
    <source>
        <dbReference type="Proteomes" id="UP000318126"/>
    </source>
</evidence>
<evidence type="ECO:0000313" key="2">
    <source>
        <dbReference type="EMBL" id="TRY14711.1"/>
    </source>
</evidence>
<dbReference type="Gene3D" id="2.60.40.4070">
    <property type="match status" value="1"/>
</dbReference>
<dbReference type="OrthoDB" id="195316at2"/>
<feature type="signal peptide" evidence="1">
    <location>
        <begin position="1"/>
        <end position="21"/>
    </location>
</feature>